<name>K5WJI7_PHACS</name>
<evidence type="ECO:0000313" key="1">
    <source>
        <dbReference type="EMBL" id="EKM50402.1"/>
    </source>
</evidence>
<dbReference type="InParanoid" id="K5WJI7"/>
<sequence>FKATLVHGAYSPGSLILIRNKHDEGSLSKEHDCYLGPFEVICQTRNGAYIIKELDGIIFKQHIAAFRVIFYIARSPEYISEIMEKLAEDELSSGTDFWISESSEEFSAYKSD</sequence>
<keyword evidence="2" id="KW-1185">Reference proteome</keyword>
<feature type="non-terminal residue" evidence="1">
    <location>
        <position position="1"/>
    </location>
</feature>
<dbReference type="KEGG" id="pco:PHACADRAFT_81587"/>
<dbReference type="GeneID" id="18920335"/>
<dbReference type="AlphaFoldDB" id="K5WJI7"/>
<accession>K5WJI7</accession>
<proteinExistence type="predicted"/>
<protein>
    <submittedName>
        <fullName evidence="1">Uncharacterized protein</fullName>
    </submittedName>
</protein>
<dbReference type="HOGENOM" id="CLU_000384_22_7_1"/>
<feature type="non-terminal residue" evidence="1">
    <location>
        <position position="112"/>
    </location>
</feature>
<organism evidence="1 2">
    <name type="scientific">Phanerochaete carnosa (strain HHB-10118-sp)</name>
    <name type="common">White-rot fungus</name>
    <name type="synonym">Peniophora carnosa</name>
    <dbReference type="NCBI Taxonomy" id="650164"/>
    <lineage>
        <taxon>Eukaryota</taxon>
        <taxon>Fungi</taxon>
        <taxon>Dikarya</taxon>
        <taxon>Basidiomycota</taxon>
        <taxon>Agaricomycotina</taxon>
        <taxon>Agaricomycetes</taxon>
        <taxon>Polyporales</taxon>
        <taxon>Phanerochaetaceae</taxon>
        <taxon>Phanerochaete</taxon>
    </lineage>
</organism>
<dbReference type="OrthoDB" id="444848at2759"/>
<dbReference type="RefSeq" id="XP_007400674.1">
    <property type="nucleotide sequence ID" value="XM_007400612.1"/>
</dbReference>
<evidence type="ECO:0000313" key="2">
    <source>
        <dbReference type="Proteomes" id="UP000008370"/>
    </source>
</evidence>
<dbReference type="Proteomes" id="UP000008370">
    <property type="component" value="Unassembled WGS sequence"/>
</dbReference>
<dbReference type="EMBL" id="JH930478">
    <property type="protein sequence ID" value="EKM50402.1"/>
    <property type="molecule type" value="Genomic_DNA"/>
</dbReference>
<reference evidence="1 2" key="1">
    <citation type="journal article" date="2012" name="BMC Genomics">
        <title>Comparative genomics of the white-rot fungi, Phanerochaete carnosa and P. chrysosporium, to elucidate the genetic basis of the distinct wood types they colonize.</title>
        <authorList>
            <person name="Suzuki H."/>
            <person name="MacDonald J."/>
            <person name="Syed K."/>
            <person name="Salamov A."/>
            <person name="Hori C."/>
            <person name="Aerts A."/>
            <person name="Henrissat B."/>
            <person name="Wiebenga A."/>
            <person name="vanKuyk P.A."/>
            <person name="Barry K."/>
            <person name="Lindquist E."/>
            <person name="LaButti K."/>
            <person name="Lapidus A."/>
            <person name="Lucas S."/>
            <person name="Coutinho P."/>
            <person name="Gong Y."/>
            <person name="Samejima M."/>
            <person name="Mahadevan R."/>
            <person name="Abou-Zaid M."/>
            <person name="de Vries R.P."/>
            <person name="Igarashi K."/>
            <person name="Yadav J.S."/>
            <person name="Grigoriev I.V."/>
            <person name="Master E.R."/>
        </authorList>
    </citation>
    <scope>NUCLEOTIDE SEQUENCE [LARGE SCALE GENOMIC DNA]</scope>
    <source>
        <strain evidence="1 2">HHB-10118-sp</strain>
    </source>
</reference>
<gene>
    <name evidence="1" type="ORF">PHACADRAFT_81587</name>
</gene>